<dbReference type="GO" id="GO:0008483">
    <property type="term" value="F:transaminase activity"/>
    <property type="evidence" value="ECO:0007669"/>
    <property type="project" value="UniProtKB-KW"/>
</dbReference>
<comment type="similarity">
    <text evidence="2">Belongs to the DegT/DnrJ/EryC1 family.</text>
</comment>
<dbReference type="InterPro" id="IPR015421">
    <property type="entry name" value="PyrdxlP-dep_Trfase_major"/>
</dbReference>
<dbReference type="Gene3D" id="3.90.1150.10">
    <property type="entry name" value="Aspartate Aminotransferase, domain 1"/>
    <property type="match status" value="1"/>
</dbReference>
<evidence type="ECO:0000313" key="3">
    <source>
        <dbReference type="EMBL" id="MDJ1651138.1"/>
    </source>
</evidence>
<dbReference type="PIRSF" id="PIRSF000390">
    <property type="entry name" value="PLP_StrS"/>
    <property type="match status" value="1"/>
</dbReference>
<dbReference type="PANTHER" id="PTHR30244">
    <property type="entry name" value="TRANSAMINASE"/>
    <property type="match status" value="1"/>
</dbReference>
<reference evidence="3 4" key="1">
    <citation type="submission" date="2023-05" db="EMBL/GenBank/DDBJ databases">
        <title>Gordonibacter KGMB12511T sp. nov., isolated from faeces of healthy Korean.</title>
        <authorList>
            <person name="Kim H.S."/>
            <person name="Kim J.-S."/>
            <person name="Suh M.K."/>
            <person name="Eom M.K."/>
            <person name="Do H.E."/>
            <person name="Lee J.-S."/>
        </authorList>
    </citation>
    <scope>NUCLEOTIDE SEQUENCE [LARGE SCALE GENOMIC DNA]</scope>
    <source>
        <strain evidence="3 4">KGMB12511</strain>
    </source>
</reference>
<evidence type="ECO:0000256" key="2">
    <source>
        <dbReference type="RuleBase" id="RU004508"/>
    </source>
</evidence>
<sequence>MTEHRRISFSPPDITQAEIDEVVDALKSGWITTGPKTKEFERLLADFTGAERVATFSSATAALECALRALGVGPGDEVITSAYTYSASCSVICHVGATPVLCDTASGSYEMDYDALAGLITERTRAVIPVDIAGRMIDYDRLFAVLEEARDRWQPANDMQRAIGRVAVVADAAHSLGATRKGQRSGSVADFSAFSFHAVKNLTTAEGGALAWRAGLFDSDELYQNLMLMSLHGQTKDALSKTKAGAWEYDIAFPGWKCNMTDMQAALGLAQLRRYPALLARRRELVARYEAALAGTGAEVLRHFEDATGVSAAGAADDAAQRADAGGFASSAHLMLVRLPGKSAAFRNALIEHLAEDGVSANVHYKPLPLLTAYRNLGFDITSFPNALAQYENEVTLPLHTLLSDDDVDYVAAALSRAAHVLEAQGVS</sequence>
<gene>
    <name evidence="3" type="ORF">QNJ86_10030</name>
</gene>
<accession>A0ABT7DRC8</accession>
<dbReference type="EMBL" id="JASJEU010000020">
    <property type="protein sequence ID" value="MDJ1651138.1"/>
    <property type="molecule type" value="Genomic_DNA"/>
</dbReference>
<dbReference type="Pfam" id="PF01041">
    <property type="entry name" value="DegT_DnrJ_EryC1"/>
    <property type="match status" value="1"/>
</dbReference>
<keyword evidence="2" id="KW-0663">Pyridoxal phosphate</keyword>
<dbReference type="CDD" id="cd00616">
    <property type="entry name" value="AHBA_syn"/>
    <property type="match status" value="1"/>
</dbReference>
<comment type="cofactor">
    <cofactor evidence="1">
        <name>pyridoxal 5'-phosphate</name>
        <dbReference type="ChEBI" id="CHEBI:597326"/>
    </cofactor>
</comment>
<protein>
    <submittedName>
        <fullName evidence="3">DegT/DnrJ/EryC1/StrS family aminotransferase</fullName>
        <ecNumber evidence="3">2.6.1.-</ecNumber>
    </submittedName>
</protein>
<dbReference type="Gene3D" id="3.40.640.10">
    <property type="entry name" value="Type I PLP-dependent aspartate aminotransferase-like (Major domain)"/>
    <property type="match status" value="1"/>
</dbReference>
<dbReference type="Proteomes" id="UP001232750">
    <property type="component" value="Unassembled WGS sequence"/>
</dbReference>
<evidence type="ECO:0000313" key="4">
    <source>
        <dbReference type="Proteomes" id="UP001232750"/>
    </source>
</evidence>
<dbReference type="InterPro" id="IPR015424">
    <property type="entry name" value="PyrdxlP-dep_Trfase"/>
</dbReference>
<comment type="caution">
    <text evidence="3">The sequence shown here is derived from an EMBL/GenBank/DDBJ whole genome shotgun (WGS) entry which is preliminary data.</text>
</comment>
<dbReference type="PANTHER" id="PTHR30244:SF34">
    <property type="entry name" value="DTDP-4-AMINO-4,6-DIDEOXYGALACTOSE TRANSAMINASE"/>
    <property type="match status" value="1"/>
</dbReference>
<dbReference type="SUPFAM" id="SSF53383">
    <property type="entry name" value="PLP-dependent transferases"/>
    <property type="match status" value="1"/>
</dbReference>
<evidence type="ECO:0000256" key="1">
    <source>
        <dbReference type="ARBA" id="ARBA00001933"/>
    </source>
</evidence>
<keyword evidence="4" id="KW-1185">Reference proteome</keyword>
<name>A0ABT7DRC8_9ACTN</name>
<dbReference type="InterPro" id="IPR000653">
    <property type="entry name" value="DegT/StrS_aminotransferase"/>
</dbReference>
<dbReference type="RefSeq" id="WP_283832483.1">
    <property type="nucleotide sequence ID" value="NZ_JASJEU010000020.1"/>
</dbReference>
<keyword evidence="3" id="KW-0032">Aminotransferase</keyword>
<proteinExistence type="inferred from homology"/>
<keyword evidence="3" id="KW-0808">Transferase</keyword>
<dbReference type="InterPro" id="IPR015422">
    <property type="entry name" value="PyrdxlP-dep_Trfase_small"/>
</dbReference>
<organism evidence="3 4">
    <name type="scientific">Gordonibacter faecis</name>
    <dbReference type="NCBI Taxonomy" id="3047475"/>
    <lineage>
        <taxon>Bacteria</taxon>
        <taxon>Bacillati</taxon>
        <taxon>Actinomycetota</taxon>
        <taxon>Coriobacteriia</taxon>
        <taxon>Eggerthellales</taxon>
        <taxon>Eggerthellaceae</taxon>
        <taxon>Gordonibacter</taxon>
    </lineage>
</organism>
<dbReference type="EC" id="2.6.1.-" evidence="3"/>